<organism evidence="1 2">
    <name type="scientific">Mucilaginibacter dorajii</name>
    <dbReference type="NCBI Taxonomy" id="692994"/>
    <lineage>
        <taxon>Bacteria</taxon>
        <taxon>Pseudomonadati</taxon>
        <taxon>Bacteroidota</taxon>
        <taxon>Sphingobacteriia</taxon>
        <taxon>Sphingobacteriales</taxon>
        <taxon>Sphingobacteriaceae</taxon>
        <taxon>Mucilaginibacter</taxon>
    </lineage>
</organism>
<dbReference type="Proteomes" id="UP001500742">
    <property type="component" value="Unassembled WGS sequence"/>
</dbReference>
<dbReference type="EMBL" id="BAAAZC010000018">
    <property type="protein sequence ID" value="GAA3973196.1"/>
    <property type="molecule type" value="Genomic_DNA"/>
</dbReference>
<evidence type="ECO:0000313" key="2">
    <source>
        <dbReference type="Proteomes" id="UP001500742"/>
    </source>
</evidence>
<sequence>MDMHDWPHIKKSDRRKKRLVKKDFDKKLIRLIKQRKVLKIQKRNLPPVILDKPYQRGWVRYFVLRSDIARSEKAQFYNNLLAKINTYWRHYDKSFKRRKIRRGAYENCDASLHKLNELWPTDFHGDKLNLTDAEKDCFYLKETWNDRYDRWESKYVFAEAWRYVLVIKPYMVYAEKQADGLLEQELAQIEDQLTWNCLFPRVRKIKRSVYKYWKPEDEDVRYTNYLKNKPRYTSKEAYLDH</sequence>
<keyword evidence="2" id="KW-1185">Reference proteome</keyword>
<evidence type="ECO:0000313" key="1">
    <source>
        <dbReference type="EMBL" id="GAA3973196.1"/>
    </source>
</evidence>
<protein>
    <submittedName>
        <fullName evidence="1">Uncharacterized protein</fullName>
    </submittedName>
</protein>
<comment type="caution">
    <text evidence="1">The sequence shown here is derived from an EMBL/GenBank/DDBJ whole genome shotgun (WGS) entry which is preliminary data.</text>
</comment>
<gene>
    <name evidence="1" type="ORF">GCM10022210_24210</name>
</gene>
<proteinExistence type="predicted"/>
<reference evidence="2" key="1">
    <citation type="journal article" date="2019" name="Int. J. Syst. Evol. Microbiol.">
        <title>The Global Catalogue of Microorganisms (GCM) 10K type strain sequencing project: providing services to taxonomists for standard genome sequencing and annotation.</title>
        <authorList>
            <consortium name="The Broad Institute Genomics Platform"/>
            <consortium name="The Broad Institute Genome Sequencing Center for Infectious Disease"/>
            <person name="Wu L."/>
            <person name="Ma J."/>
        </authorList>
    </citation>
    <scope>NUCLEOTIDE SEQUENCE [LARGE SCALE GENOMIC DNA]</scope>
    <source>
        <strain evidence="2">JCM 16601</strain>
    </source>
</reference>
<name>A0ABP7PYI9_9SPHI</name>
<accession>A0ABP7PYI9</accession>